<dbReference type="AlphaFoldDB" id="A0AAE1XKN7"/>
<proteinExistence type="predicted"/>
<dbReference type="Pfam" id="PF14223">
    <property type="entry name" value="Retrotran_gag_2"/>
    <property type="match status" value="1"/>
</dbReference>
<protein>
    <recommendedName>
        <fullName evidence="3">Retrotransposon Copia-like N-terminal domain-containing protein</fullName>
    </recommendedName>
</protein>
<dbReference type="PANTHER" id="PTHR47481">
    <property type="match status" value="1"/>
</dbReference>
<accession>A0AAE1XKN7</accession>
<reference evidence="1" key="1">
    <citation type="submission" date="2020-06" db="EMBL/GenBank/DDBJ databases">
        <authorList>
            <person name="Li T."/>
            <person name="Hu X."/>
            <person name="Zhang T."/>
            <person name="Song X."/>
            <person name="Zhang H."/>
            <person name="Dai N."/>
            <person name="Sheng W."/>
            <person name="Hou X."/>
            <person name="Wei L."/>
        </authorList>
    </citation>
    <scope>NUCLEOTIDE SEQUENCE</scope>
    <source>
        <strain evidence="1">3651</strain>
        <tissue evidence="1">Leaf</tissue>
    </source>
</reference>
<gene>
    <name evidence="1" type="ORF">Salat_2771500</name>
</gene>
<evidence type="ECO:0008006" key="3">
    <source>
        <dbReference type="Google" id="ProtNLM"/>
    </source>
</evidence>
<organism evidence="1 2">
    <name type="scientific">Sesamum alatum</name>
    <dbReference type="NCBI Taxonomy" id="300844"/>
    <lineage>
        <taxon>Eukaryota</taxon>
        <taxon>Viridiplantae</taxon>
        <taxon>Streptophyta</taxon>
        <taxon>Embryophyta</taxon>
        <taxon>Tracheophyta</taxon>
        <taxon>Spermatophyta</taxon>
        <taxon>Magnoliopsida</taxon>
        <taxon>eudicotyledons</taxon>
        <taxon>Gunneridae</taxon>
        <taxon>Pentapetalae</taxon>
        <taxon>asterids</taxon>
        <taxon>lamiids</taxon>
        <taxon>Lamiales</taxon>
        <taxon>Pedaliaceae</taxon>
        <taxon>Sesamum</taxon>
    </lineage>
</organism>
<evidence type="ECO:0000313" key="1">
    <source>
        <dbReference type="EMBL" id="KAK4413588.1"/>
    </source>
</evidence>
<comment type="caution">
    <text evidence="1">The sequence shown here is derived from an EMBL/GenBank/DDBJ whole genome shotgun (WGS) entry which is preliminary data.</text>
</comment>
<evidence type="ECO:0000313" key="2">
    <source>
        <dbReference type="Proteomes" id="UP001293254"/>
    </source>
</evidence>
<reference evidence="1" key="2">
    <citation type="journal article" date="2024" name="Plant">
        <title>Genomic evolution and insights into agronomic trait innovations of Sesamum species.</title>
        <authorList>
            <person name="Miao H."/>
            <person name="Wang L."/>
            <person name="Qu L."/>
            <person name="Liu H."/>
            <person name="Sun Y."/>
            <person name="Le M."/>
            <person name="Wang Q."/>
            <person name="Wei S."/>
            <person name="Zheng Y."/>
            <person name="Lin W."/>
            <person name="Duan Y."/>
            <person name="Cao H."/>
            <person name="Xiong S."/>
            <person name="Wang X."/>
            <person name="Wei L."/>
            <person name="Li C."/>
            <person name="Ma Q."/>
            <person name="Ju M."/>
            <person name="Zhao R."/>
            <person name="Li G."/>
            <person name="Mu C."/>
            <person name="Tian Q."/>
            <person name="Mei H."/>
            <person name="Zhang T."/>
            <person name="Gao T."/>
            <person name="Zhang H."/>
        </authorList>
    </citation>
    <scope>NUCLEOTIDE SEQUENCE</scope>
    <source>
        <strain evidence="1">3651</strain>
    </source>
</reference>
<dbReference type="Proteomes" id="UP001293254">
    <property type="component" value="Unassembled WGS sequence"/>
</dbReference>
<name>A0AAE1XKN7_9LAMI</name>
<dbReference type="PANTHER" id="PTHR47481:SF37">
    <property type="entry name" value="RETROTRANSPOSON GAG DOMAIN-CONTAINING PROTEIN"/>
    <property type="match status" value="1"/>
</dbReference>
<dbReference type="EMBL" id="JACGWO010000012">
    <property type="protein sequence ID" value="KAK4413588.1"/>
    <property type="molecule type" value="Genomic_DNA"/>
</dbReference>
<keyword evidence="2" id="KW-1185">Reference proteome</keyword>
<sequence>MATSPPTNPFGVHIKDLVPVSLDQTNYMKWNHLVLPVLEIYDLQDHIDGSSKSPSPTSHDSNNKEIPTPKFLKWRRIDRLILTWLNATIHLDLLPLLFKCTSAHEAWTTLKSHFLDITAARELHYKYQLQSIKKGDLSITTYMTKLKDVSDSLLAIDHSVSDHELVLHALQGLPASYESFITVAANQKPSPTFKELWTMLLTHESRLEQIHGIPILSYGPCY</sequence>